<dbReference type="InterPro" id="IPR002429">
    <property type="entry name" value="CcO_II-like_C"/>
</dbReference>
<keyword evidence="7" id="KW-1278">Translocase</keyword>
<evidence type="ECO:0000256" key="4">
    <source>
        <dbReference type="ARBA" id="ARBA00022660"/>
    </source>
</evidence>
<dbReference type="OrthoDB" id="9781261at2"/>
<evidence type="ECO:0000256" key="13">
    <source>
        <dbReference type="ARBA" id="ARBA00047816"/>
    </source>
</evidence>
<dbReference type="InterPro" id="IPR034210">
    <property type="entry name" value="CcO_II_C"/>
</dbReference>
<dbReference type="GO" id="GO:0005886">
    <property type="term" value="C:plasma membrane"/>
    <property type="evidence" value="ECO:0007669"/>
    <property type="project" value="UniProtKB-SubCell"/>
</dbReference>
<keyword evidence="3 14" id="KW-0813">Transport</keyword>
<dbReference type="InterPro" id="IPR014222">
    <property type="entry name" value="Cyt_c_oxidase_su2"/>
</dbReference>
<evidence type="ECO:0000313" key="20">
    <source>
        <dbReference type="EMBL" id="TDK48054.1"/>
    </source>
</evidence>
<gene>
    <name evidence="20" type="primary">coxB</name>
    <name evidence="20" type="ORF">E1832_10350</name>
</gene>
<evidence type="ECO:0000256" key="2">
    <source>
        <dbReference type="ARBA" id="ARBA00007866"/>
    </source>
</evidence>
<sequence>MKNALMLSGLFAALTSLPAHAQEALEIVGKPTQGKMGFQPPATELARDLQSLDHLILIIITAICVFVIALIGWIILRYNRRVNPTPASFTHNTPIEIAWTVVPIIILVFIGAFSLPVLFKQQEIPEADITIKVTGYQWYWGYEYVDAGFAFDSYMIGQPATGGNYVLTPEVEESLVEAGYSRDEFLLATDTAVVVPVGKTIVMNVTGADVIHSWTVPAFGVKQDAVPGRLAQLWFKAEREGIYFGQCSELCGKDHAYMPITVKVVSEAAYEEWLKGAIEEYADAGTPKSFQVASK</sequence>
<dbReference type="PROSITE" id="PS00078">
    <property type="entry name" value="COX2"/>
    <property type="match status" value="1"/>
</dbReference>
<keyword evidence="20" id="KW-0560">Oxidoreductase</keyword>
<dbReference type="EC" id="7.1.1.9" evidence="15"/>
<keyword evidence="17" id="KW-0732">Signal</keyword>
<evidence type="ECO:0000256" key="5">
    <source>
        <dbReference type="ARBA" id="ARBA00022692"/>
    </source>
</evidence>
<keyword evidence="9 16" id="KW-1133">Transmembrane helix</keyword>
<evidence type="ECO:0000256" key="10">
    <source>
        <dbReference type="ARBA" id="ARBA00023008"/>
    </source>
</evidence>
<feature type="transmembrane region" description="Helical" evidence="16">
    <location>
        <begin position="55"/>
        <end position="76"/>
    </location>
</feature>
<comment type="cofactor">
    <cofactor evidence="15">
        <name>Cu cation</name>
        <dbReference type="ChEBI" id="CHEBI:23378"/>
    </cofactor>
    <text evidence="15">Binds a copper A center.</text>
</comment>
<evidence type="ECO:0000256" key="7">
    <source>
        <dbReference type="ARBA" id="ARBA00022967"/>
    </source>
</evidence>
<dbReference type="GO" id="GO:0016491">
    <property type="term" value="F:oxidoreductase activity"/>
    <property type="evidence" value="ECO:0007669"/>
    <property type="project" value="UniProtKB-KW"/>
</dbReference>
<feature type="domain" description="Cytochrome oxidase subunit II transmembrane region profile" evidence="19">
    <location>
        <begin position="30"/>
        <end position="125"/>
    </location>
</feature>
<keyword evidence="5 14" id="KW-0812">Transmembrane</keyword>
<dbReference type="GO" id="GO:0004129">
    <property type="term" value="F:cytochrome-c oxidase activity"/>
    <property type="evidence" value="ECO:0007669"/>
    <property type="project" value="UniProtKB-EC"/>
</dbReference>
<evidence type="ECO:0000256" key="3">
    <source>
        <dbReference type="ARBA" id="ARBA00022448"/>
    </source>
</evidence>
<evidence type="ECO:0000256" key="9">
    <source>
        <dbReference type="ARBA" id="ARBA00022989"/>
    </source>
</evidence>
<evidence type="ECO:0000256" key="12">
    <source>
        <dbReference type="ARBA" id="ARBA00024688"/>
    </source>
</evidence>
<evidence type="ECO:0000256" key="15">
    <source>
        <dbReference type="RuleBase" id="RU004024"/>
    </source>
</evidence>
<accession>A0A4R5V7X4</accession>
<dbReference type="AlphaFoldDB" id="A0A4R5V7X4"/>
<reference evidence="20 21" key="1">
    <citation type="submission" date="2019-03" db="EMBL/GenBank/DDBJ databases">
        <title>Ruegeria lutea sp. nov., a novel strain, isolated from marine sediment, the Masan Bay, South Korea.</title>
        <authorList>
            <person name="Kim J."/>
            <person name="Kim D.-Y."/>
            <person name="Lee S.-S."/>
        </authorList>
    </citation>
    <scope>NUCLEOTIDE SEQUENCE [LARGE SCALE GENOMIC DNA]</scope>
    <source>
        <strain evidence="20 21">318-1</strain>
    </source>
</reference>
<comment type="subcellular location">
    <subcellularLocation>
        <location evidence="14">Cell membrane</location>
        <topology evidence="14">Multi-pass membrane protein</topology>
    </subcellularLocation>
    <subcellularLocation>
        <location evidence="1">Membrane</location>
        <topology evidence="1">Multi-pass membrane protein</topology>
    </subcellularLocation>
</comment>
<dbReference type="PROSITE" id="PS50857">
    <property type="entry name" value="COX2_CUA"/>
    <property type="match status" value="1"/>
</dbReference>
<dbReference type="InterPro" id="IPR011759">
    <property type="entry name" value="Cyt_c_oxidase_su2_TM_dom"/>
</dbReference>
<proteinExistence type="inferred from homology"/>
<organism evidence="20 21">
    <name type="scientific">Antarcticimicrobium luteum</name>
    <dbReference type="NCBI Taxonomy" id="2547397"/>
    <lineage>
        <taxon>Bacteria</taxon>
        <taxon>Pseudomonadati</taxon>
        <taxon>Pseudomonadota</taxon>
        <taxon>Alphaproteobacteria</taxon>
        <taxon>Rhodobacterales</taxon>
        <taxon>Paracoccaceae</taxon>
        <taxon>Antarcticimicrobium</taxon>
    </lineage>
</organism>
<dbReference type="Pfam" id="PF00116">
    <property type="entry name" value="COX2"/>
    <property type="match status" value="1"/>
</dbReference>
<dbReference type="Proteomes" id="UP000295301">
    <property type="component" value="Unassembled WGS sequence"/>
</dbReference>
<dbReference type="Gene3D" id="2.60.40.420">
    <property type="entry name" value="Cupredoxins - blue copper proteins"/>
    <property type="match status" value="1"/>
</dbReference>
<dbReference type="RefSeq" id="WP_133359678.1">
    <property type="nucleotide sequence ID" value="NZ_SMUV01000064.1"/>
</dbReference>
<evidence type="ECO:0000259" key="19">
    <source>
        <dbReference type="PROSITE" id="PS50999"/>
    </source>
</evidence>
<evidence type="ECO:0000313" key="21">
    <source>
        <dbReference type="Proteomes" id="UP000295301"/>
    </source>
</evidence>
<dbReference type="EMBL" id="SMUV01000064">
    <property type="protein sequence ID" value="TDK48054.1"/>
    <property type="molecule type" value="Genomic_DNA"/>
</dbReference>
<keyword evidence="8 14" id="KW-0249">Electron transport</keyword>
<feature type="signal peptide" evidence="17">
    <location>
        <begin position="1"/>
        <end position="21"/>
    </location>
</feature>
<keyword evidence="21" id="KW-1185">Reference proteome</keyword>
<dbReference type="PANTHER" id="PTHR22888:SF9">
    <property type="entry name" value="CYTOCHROME C OXIDASE SUBUNIT 2"/>
    <property type="match status" value="1"/>
</dbReference>
<comment type="similarity">
    <text evidence="2 14">Belongs to the cytochrome c oxidase subunit 2 family.</text>
</comment>
<comment type="function">
    <text evidence="12 15">Subunits I and II form the functional core of the enzyme complex. Electrons originating in cytochrome c are transferred via heme a and Cu(A) to the binuclear center formed by heme a3 and Cu(B).</text>
</comment>
<dbReference type="InterPro" id="IPR008972">
    <property type="entry name" value="Cupredoxin"/>
</dbReference>
<evidence type="ECO:0000256" key="17">
    <source>
        <dbReference type="SAM" id="SignalP"/>
    </source>
</evidence>
<keyword evidence="11 16" id="KW-0472">Membrane</keyword>
<dbReference type="SUPFAM" id="SSF49503">
    <property type="entry name" value="Cupredoxins"/>
    <property type="match status" value="1"/>
</dbReference>
<dbReference type="PANTHER" id="PTHR22888">
    <property type="entry name" value="CYTOCHROME C OXIDASE, SUBUNIT II"/>
    <property type="match status" value="1"/>
</dbReference>
<evidence type="ECO:0000256" key="11">
    <source>
        <dbReference type="ARBA" id="ARBA00023136"/>
    </source>
</evidence>
<evidence type="ECO:0000256" key="1">
    <source>
        <dbReference type="ARBA" id="ARBA00004141"/>
    </source>
</evidence>
<dbReference type="SUPFAM" id="SSF81464">
    <property type="entry name" value="Cytochrome c oxidase subunit II-like, transmembrane region"/>
    <property type="match status" value="1"/>
</dbReference>
<feature type="transmembrane region" description="Helical" evidence="16">
    <location>
        <begin position="97"/>
        <end position="119"/>
    </location>
</feature>
<dbReference type="CDD" id="cd13912">
    <property type="entry name" value="CcO_II_C"/>
    <property type="match status" value="1"/>
</dbReference>
<dbReference type="Gene3D" id="1.10.287.90">
    <property type="match status" value="1"/>
</dbReference>
<feature type="chain" id="PRO_5020599332" description="Cytochrome c oxidase subunit 2" evidence="17">
    <location>
        <begin position="22"/>
        <end position="295"/>
    </location>
</feature>
<protein>
    <recommendedName>
        <fullName evidence="15">Cytochrome c oxidase subunit 2</fullName>
        <ecNumber evidence="15">7.1.1.9</ecNumber>
    </recommendedName>
</protein>
<name>A0A4R5V7X4_9RHOB</name>
<dbReference type="GO" id="GO:0042773">
    <property type="term" value="P:ATP synthesis coupled electron transport"/>
    <property type="evidence" value="ECO:0007669"/>
    <property type="project" value="TreeGrafter"/>
</dbReference>
<keyword evidence="6 15" id="KW-0479">Metal-binding</keyword>
<dbReference type="Pfam" id="PF02790">
    <property type="entry name" value="COX2_TM"/>
    <property type="match status" value="1"/>
</dbReference>
<evidence type="ECO:0000256" key="6">
    <source>
        <dbReference type="ARBA" id="ARBA00022723"/>
    </source>
</evidence>
<dbReference type="InterPro" id="IPR045187">
    <property type="entry name" value="CcO_II"/>
</dbReference>
<keyword evidence="10 15" id="KW-0186">Copper</keyword>
<dbReference type="InterPro" id="IPR001505">
    <property type="entry name" value="Copper_CuA"/>
</dbReference>
<dbReference type="PROSITE" id="PS50999">
    <property type="entry name" value="COX2_TM"/>
    <property type="match status" value="1"/>
</dbReference>
<evidence type="ECO:0000256" key="14">
    <source>
        <dbReference type="RuleBase" id="RU000456"/>
    </source>
</evidence>
<keyword evidence="4 14" id="KW-0679">Respiratory chain</keyword>
<dbReference type="InterPro" id="IPR036257">
    <property type="entry name" value="Cyt_c_oxidase_su2_TM_sf"/>
</dbReference>
<evidence type="ECO:0000256" key="8">
    <source>
        <dbReference type="ARBA" id="ARBA00022982"/>
    </source>
</evidence>
<dbReference type="NCBIfam" id="TIGR02866">
    <property type="entry name" value="CoxB"/>
    <property type="match status" value="1"/>
</dbReference>
<comment type="caution">
    <text evidence="20">The sequence shown here is derived from an EMBL/GenBank/DDBJ whole genome shotgun (WGS) entry which is preliminary data.</text>
</comment>
<dbReference type="GO" id="GO:0005507">
    <property type="term" value="F:copper ion binding"/>
    <property type="evidence" value="ECO:0007669"/>
    <property type="project" value="InterPro"/>
</dbReference>
<comment type="catalytic activity">
    <reaction evidence="13 15">
        <text>4 Fe(II)-[cytochrome c] + O2 + 8 H(+)(in) = 4 Fe(III)-[cytochrome c] + 2 H2O + 4 H(+)(out)</text>
        <dbReference type="Rhea" id="RHEA:11436"/>
        <dbReference type="Rhea" id="RHEA-COMP:10350"/>
        <dbReference type="Rhea" id="RHEA-COMP:14399"/>
        <dbReference type="ChEBI" id="CHEBI:15377"/>
        <dbReference type="ChEBI" id="CHEBI:15378"/>
        <dbReference type="ChEBI" id="CHEBI:15379"/>
        <dbReference type="ChEBI" id="CHEBI:29033"/>
        <dbReference type="ChEBI" id="CHEBI:29034"/>
        <dbReference type="EC" id="7.1.1.9"/>
    </reaction>
</comment>
<evidence type="ECO:0000259" key="18">
    <source>
        <dbReference type="PROSITE" id="PS50857"/>
    </source>
</evidence>
<evidence type="ECO:0000256" key="16">
    <source>
        <dbReference type="SAM" id="Phobius"/>
    </source>
</evidence>
<dbReference type="PRINTS" id="PR01166">
    <property type="entry name" value="CYCOXIDASEII"/>
</dbReference>
<feature type="domain" description="Cytochrome oxidase subunit II copper A binding" evidence="18">
    <location>
        <begin position="126"/>
        <end position="276"/>
    </location>
</feature>